<organism evidence="5 6">
    <name type="scientific">Phialocephala subalpina</name>
    <dbReference type="NCBI Taxonomy" id="576137"/>
    <lineage>
        <taxon>Eukaryota</taxon>
        <taxon>Fungi</taxon>
        <taxon>Dikarya</taxon>
        <taxon>Ascomycota</taxon>
        <taxon>Pezizomycotina</taxon>
        <taxon>Leotiomycetes</taxon>
        <taxon>Helotiales</taxon>
        <taxon>Mollisiaceae</taxon>
        <taxon>Phialocephala</taxon>
        <taxon>Phialocephala fortinii species complex</taxon>
    </lineage>
</organism>
<dbReference type="STRING" id="576137.A0A1L7WVP3"/>
<feature type="domain" description="Peptidase A1" evidence="4">
    <location>
        <begin position="224"/>
        <end position="348"/>
    </location>
</feature>
<reference evidence="5 6" key="1">
    <citation type="submission" date="2016-03" db="EMBL/GenBank/DDBJ databases">
        <authorList>
            <person name="Ploux O."/>
        </authorList>
    </citation>
    <scope>NUCLEOTIDE SEQUENCE [LARGE SCALE GENOMIC DNA]</scope>
    <source>
        <strain evidence="5 6">UAMH 11012</strain>
    </source>
</reference>
<keyword evidence="6" id="KW-1185">Reference proteome</keyword>
<dbReference type="InterPro" id="IPR001461">
    <property type="entry name" value="Aspartic_peptidase_A1"/>
</dbReference>
<dbReference type="SUPFAM" id="SSF50630">
    <property type="entry name" value="Acid proteases"/>
    <property type="match status" value="1"/>
</dbReference>
<protein>
    <recommendedName>
        <fullName evidence="4">Peptidase A1 domain-containing protein</fullName>
    </recommendedName>
</protein>
<accession>A0A1L7WVP3</accession>
<gene>
    <name evidence="5" type="ORF">PAC_06724</name>
</gene>
<sequence>MKSKSSIVTLVAILLPLALSAKLSLPLLQERTKQANVKRELPALYPVNSPQAVAKHQQPLSQPYGHGNGEVFALYPGGSPIIHSNEYTYTINISLGTPPQQFRAILDLTWSDPFVSSASCDGEHCRAFLQRYNSSSSSTYERNGTEITLMYGFAEGFGVISIDTLTLGTNFTIPCLDFIELKGYSLPNHIAELSSFDSILGLAIEEHGRFAWMPCHGATLNWTALFSSTTPYIGLPWSMIQSFNNKIEWYRSECSGGLVVECDSIPDLPDLIIDFGGQNITITGEDYVERIIPTDSECQYTREECTIIVTGLPYFMDGVTPELMLFGMTFLKKVYGVFDWDEKTISFGKLRD</sequence>
<dbReference type="Pfam" id="PF00026">
    <property type="entry name" value="Asp"/>
    <property type="match status" value="2"/>
</dbReference>
<keyword evidence="2" id="KW-1015">Disulfide bond</keyword>
<dbReference type="OrthoDB" id="771136at2759"/>
<dbReference type="PANTHER" id="PTHR47966:SF51">
    <property type="entry name" value="BETA-SITE APP-CLEAVING ENZYME, ISOFORM A-RELATED"/>
    <property type="match status" value="1"/>
</dbReference>
<dbReference type="GO" id="GO:0004190">
    <property type="term" value="F:aspartic-type endopeptidase activity"/>
    <property type="evidence" value="ECO:0007669"/>
    <property type="project" value="InterPro"/>
</dbReference>
<evidence type="ECO:0000313" key="5">
    <source>
        <dbReference type="EMBL" id="CZR56835.1"/>
    </source>
</evidence>
<dbReference type="EMBL" id="FJOG01000009">
    <property type="protein sequence ID" value="CZR56835.1"/>
    <property type="molecule type" value="Genomic_DNA"/>
</dbReference>
<dbReference type="InterPro" id="IPR033121">
    <property type="entry name" value="PEPTIDASE_A1"/>
</dbReference>
<evidence type="ECO:0000256" key="2">
    <source>
        <dbReference type="PIRSR" id="PIRSR601461-2"/>
    </source>
</evidence>
<dbReference type="PROSITE" id="PS51767">
    <property type="entry name" value="PEPTIDASE_A1"/>
    <property type="match status" value="2"/>
</dbReference>
<evidence type="ECO:0000313" key="6">
    <source>
        <dbReference type="Proteomes" id="UP000184330"/>
    </source>
</evidence>
<evidence type="ECO:0000256" key="3">
    <source>
        <dbReference type="SAM" id="SignalP"/>
    </source>
</evidence>
<dbReference type="AlphaFoldDB" id="A0A1L7WVP3"/>
<keyword evidence="3" id="KW-0732">Signal</keyword>
<proteinExistence type="inferred from homology"/>
<dbReference type="GO" id="GO:0000324">
    <property type="term" value="C:fungal-type vacuole"/>
    <property type="evidence" value="ECO:0007669"/>
    <property type="project" value="TreeGrafter"/>
</dbReference>
<evidence type="ECO:0000256" key="1">
    <source>
        <dbReference type="ARBA" id="ARBA00007447"/>
    </source>
</evidence>
<evidence type="ECO:0000259" key="4">
    <source>
        <dbReference type="PROSITE" id="PS51767"/>
    </source>
</evidence>
<dbReference type="Proteomes" id="UP000184330">
    <property type="component" value="Unassembled WGS sequence"/>
</dbReference>
<feature type="domain" description="Peptidase A1" evidence="4">
    <location>
        <begin position="89"/>
        <end position="203"/>
    </location>
</feature>
<comment type="similarity">
    <text evidence="1">Belongs to the peptidase A1 family.</text>
</comment>
<dbReference type="PANTHER" id="PTHR47966">
    <property type="entry name" value="BETA-SITE APP-CLEAVING ENZYME, ISOFORM A-RELATED"/>
    <property type="match status" value="1"/>
</dbReference>
<feature type="signal peptide" evidence="3">
    <location>
        <begin position="1"/>
        <end position="20"/>
    </location>
</feature>
<feature type="disulfide bond" evidence="2">
    <location>
        <begin position="262"/>
        <end position="305"/>
    </location>
</feature>
<dbReference type="Gene3D" id="2.40.70.10">
    <property type="entry name" value="Acid Proteases"/>
    <property type="match status" value="2"/>
</dbReference>
<dbReference type="GO" id="GO:0006508">
    <property type="term" value="P:proteolysis"/>
    <property type="evidence" value="ECO:0007669"/>
    <property type="project" value="InterPro"/>
</dbReference>
<dbReference type="InterPro" id="IPR021109">
    <property type="entry name" value="Peptidase_aspartic_dom_sf"/>
</dbReference>
<name>A0A1L7WVP3_9HELO</name>
<feature type="chain" id="PRO_5012634568" description="Peptidase A1 domain-containing protein" evidence="3">
    <location>
        <begin position="21"/>
        <end position="352"/>
    </location>
</feature>